<dbReference type="Proteomes" id="UP000199392">
    <property type="component" value="Unassembled WGS sequence"/>
</dbReference>
<keyword evidence="2" id="KW-1185">Reference proteome</keyword>
<sequence length="59" mass="6402">MRVFAAERGGDQTSQQRVDPSVAVADILPGQLDDVGGQLLFVFPAFWRFAQSGATPNEH</sequence>
<accession>A0A1I6SRX2</accession>
<reference evidence="2" key="1">
    <citation type="submission" date="2016-10" db="EMBL/GenBank/DDBJ databases">
        <authorList>
            <person name="Varghese N."/>
            <person name="Submissions S."/>
        </authorList>
    </citation>
    <scope>NUCLEOTIDE SEQUENCE [LARGE SCALE GENOMIC DNA]</scope>
    <source>
        <strain evidence="2">DSM 26894</strain>
    </source>
</reference>
<evidence type="ECO:0000313" key="1">
    <source>
        <dbReference type="EMBL" id="SFS79657.1"/>
    </source>
</evidence>
<gene>
    <name evidence="1" type="ORF">SAMN04488050_10515</name>
</gene>
<dbReference type="AlphaFoldDB" id="A0A1I6SRX2"/>
<evidence type="ECO:0000313" key="2">
    <source>
        <dbReference type="Proteomes" id="UP000199392"/>
    </source>
</evidence>
<protein>
    <submittedName>
        <fullName evidence="1">Uncharacterized protein</fullName>
    </submittedName>
</protein>
<name>A0A1I6SRX2_9RHOB</name>
<dbReference type="EMBL" id="FOZW01000005">
    <property type="protein sequence ID" value="SFS79657.1"/>
    <property type="molecule type" value="Genomic_DNA"/>
</dbReference>
<dbReference type="RefSeq" id="WP_143015362.1">
    <property type="nucleotide sequence ID" value="NZ_FNCL01000005.1"/>
</dbReference>
<proteinExistence type="predicted"/>
<organism evidence="1 2">
    <name type="scientific">Alloyangia pacifica</name>
    <dbReference type="NCBI Taxonomy" id="311180"/>
    <lineage>
        <taxon>Bacteria</taxon>
        <taxon>Pseudomonadati</taxon>
        <taxon>Pseudomonadota</taxon>
        <taxon>Alphaproteobacteria</taxon>
        <taxon>Rhodobacterales</taxon>
        <taxon>Roseobacteraceae</taxon>
        <taxon>Alloyangia</taxon>
    </lineage>
</organism>